<evidence type="ECO:0000313" key="2">
    <source>
        <dbReference type="Proteomes" id="UP000257109"/>
    </source>
</evidence>
<feature type="non-terminal residue" evidence="1">
    <location>
        <position position="1"/>
    </location>
</feature>
<gene>
    <name evidence="1" type="ORF">CR513_54437</name>
</gene>
<dbReference type="Proteomes" id="UP000257109">
    <property type="component" value="Unassembled WGS sequence"/>
</dbReference>
<evidence type="ECO:0000313" key="1">
    <source>
        <dbReference type="EMBL" id="RDX66762.1"/>
    </source>
</evidence>
<dbReference type="AlphaFoldDB" id="A0A371EL22"/>
<accession>A0A371EL22</accession>
<keyword evidence="2" id="KW-1185">Reference proteome</keyword>
<protein>
    <submittedName>
        <fullName evidence="1">Uncharacterized protein</fullName>
    </submittedName>
</protein>
<reference evidence="1" key="1">
    <citation type="submission" date="2018-05" db="EMBL/GenBank/DDBJ databases">
        <title>Draft genome of Mucuna pruriens seed.</title>
        <authorList>
            <person name="Nnadi N.E."/>
            <person name="Vos R."/>
            <person name="Hasami M.H."/>
            <person name="Devisetty U.K."/>
            <person name="Aguiy J.C."/>
        </authorList>
    </citation>
    <scope>NUCLEOTIDE SEQUENCE [LARGE SCALE GENOMIC DNA]</scope>
    <source>
        <strain evidence="1">JCA_2017</strain>
    </source>
</reference>
<dbReference type="EMBL" id="QJKJ01013285">
    <property type="protein sequence ID" value="RDX66762.1"/>
    <property type="molecule type" value="Genomic_DNA"/>
</dbReference>
<organism evidence="1 2">
    <name type="scientific">Mucuna pruriens</name>
    <name type="common">Velvet bean</name>
    <name type="synonym">Dolichos pruriens</name>
    <dbReference type="NCBI Taxonomy" id="157652"/>
    <lineage>
        <taxon>Eukaryota</taxon>
        <taxon>Viridiplantae</taxon>
        <taxon>Streptophyta</taxon>
        <taxon>Embryophyta</taxon>
        <taxon>Tracheophyta</taxon>
        <taxon>Spermatophyta</taxon>
        <taxon>Magnoliopsida</taxon>
        <taxon>eudicotyledons</taxon>
        <taxon>Gunneridae</taxon>
        <taxon>Pentapetalae</taxon>
        <taxon>rosids</taxon>
        <taxon>fabids</taxon>
        <taxon>Fabales</taxon>
        <taxon>Fabaceae</taxon>
        <taxon>Papilionoideae</taxon>
        <taxon>50 kb inversion clade</taxon>
        <taxon>NPAAA clade</taxon>
        <taxon>indigoferoid/millettioid clade</taxon>
        <taxon>Phaseoleae</taxon>
        <taxon>Mucuna</taxon>
    </lineage>
</organism>
<sequence>MTTTSRSRPNTFVDNEQTIFDTLKTNGGFDHLKLGNSEEMEVEGIEIVRMNLYNDVIQSFHLNVRFVISISANVILGRDGLTRV</sequence>
<proteinExistence type="predicted"/>
<name>A0A371EL22_MUCPR</name>
<comment type="caution">
    <text evidence="1">The sequence shown here is derived from an EMBL/GenBank/DDBJ whole genome shotgun (WGS) entry which is preliminary data.</text>
</comment>